<keyword evidence="3" id="KW-0611">Plant defense</keyword>
<keyword evidence="7" id="KW-1133">Transmembrane helix</keyword>
<feature type="compositionally biased region" description="Basic and acidic residues" evidence="6">
    <location>
        <begin position="329"/>
        <end position="354"/>
    </location>
</feature>
<dbReference type="GO" id="GO:0006952">
    <property type="term" value="P:defense response"/>
    <property type="evidence" value="ECO:0007669"/>
    <property type="project" value="UniProtKB-KW"/>
</dbReference>
<comment type="caution">
    <text evidence="9">The sequence shown here is derived from an EMBL/GenBank/DDBJ whole genome shotgun (WGS) entry which is preliminary data.</text>
</comment>
<evidence type="ECO:0000256" key="2">
    <source>
        <dbReference type="ARBA" id="ARBA00022475"/>
    </source>
</evidence>
<evidence type="ECO:0000256" key="7">
    <source>
        <dbReference type="SAM" id="Phobius"/>
    </source>
</evidence>
<gene>
    <name evidence="9" type="ORF">TIFTF001_041031</name>
</gene>
<keyword evidence="10" id="KW-1185">Reference proteome</keyword>
<dbReference type="EMBL" id="BTGU01001669">
    <property type="protein sequence ID" value="GMN27425.1"/>
    <property type="molecule type" value="Genomic_DNA"/>
</dbReference>
<dbReference type="GO" id="GO:0005886">
    <property type="term" value="C:plasma membrane"/>
    <property type="evidence" value="ECO:0007669"/>
    <property type="project" value="UniProtKB-SubCell"/>
</dbReference>
<accession>A0AA87Z865</accession>
<keyword evidence="2" id="KW-1003">Cell membrane</keyword>
<evidence type="ECO:0000256" key="6">
    <source>
        <dbReference type="SAM" id="MobiDB-lite"/>
    </source>
</evidence>
<keyword evidence="7" id="KW-0472">Membrane</keyword>
<evidence type="ECO:0000259" key="8">
    <source>
        <dbReference type="PROSITE" id="PS01031"/>
    </source>
</evidence>
<dbReference type="GO" id="GO:0034605">
    <property type="term" value="P:cellular response to heat"/>
    <property type="evidence" value="ECO:0007669"/>
    <property type="project" value="TreeGrafter"/>
</dbReference>
<feature type="domain" description="SHSP" evidence="8">
    <location>
        <begin position="22"/>
        <end position="125"/>
    </location>
</feature>
<organism evidence="9 10">
    <name type="scientific">Ficus carica</name>
    <name type="common">Common fig</name>
    <dbReference type="NCBI Taxonomy" id="3494"/>
    <lineage>
        <taxon>Eukaryota</taxon>
        <taxon>Viridiplantae</taxon>
        <taxon>Streptophyta</taxon>
        <taxon>Embryophyta</taxon>
        <taxon>Tracheophyta</taxon>
        <taxon>Spermatophyta</taxon>
        <taxon>Magnoliopsida</taxon>
        <taxon>eudicotyledons</taxon>
        <taxon>Gunneridae</taxon>
        <taxon>Pentapetalae</taxon>
        <taxon>rosids</taxon>
        <taxon>fabids</taxon>
        <taxon>Rosales</taxon>
        <taxon>Moraceae</taxon>
        <taxon>Ficeae</taxon>
        <taxon>Ficus</taxon>
    </lineage>
</organism>
<evidence type="ECO:0000256" key="4">
    <source>
        <dbReference type="PROSITE-ProRule" id="PRU00285"/>
    </source>
</evidence>
<feature type="region of interest" description="Disordered" evidence="6">
    <location>
        <begin position="107"/>
        <end position="316"/>
    </location>
</feature>
<evidence type="ECO:0000313" key="10">
    <source>
        <dbReference type="Proteomes" id="UP001187192"/>
    </source>
</evidence>
<feature type="compositionally biased region" description="Basic and acidic residues" evidence="6">
    <location>
        <begin position="224"/>
        <end position="250"/>
    </location>
</feature>
<dbReference type="AlphaFoldDB" id="A0AA87Z865"/>
<name>A0AA87Z865_FICCA</name>
<feature type="transmembrane region" description="Helical" evidence="7">
    <location>
        <begin position="367"/>
        <end position="385"/>
    </location>
</feature>
<feature type="compositionally biased region" description="Low complexity" evidence="6">
    <location>
        <begin position="145"/>
        <end position="155"/>
    </location>
</feature>
<dbReference type="CDD" id="cd06464">
    <property type="entry name" value="ACD_sHsps-like"/>
    <property type="match status" value="1"/>
</dbReference>
<dbReference type="Gene3D" id="2.60.40.790">
    <property type="match status" value="1"/>
</dbReference>
<dbReference type="PROSITE" id="PS01031">
    <property type="entry name" value="SHSP"/>
    <property type="match status" value="1"/>
</dbReference>
<comment type="subcellular location">
    <subcellularLocation>
        <location evidence="1">Cell membrane</location>
        <topology evidence="1">Single-pass membrane protein</topology>
    </subcellularLocation>
</comment>
<dbReference type="InterPro" id="IPR002068">
    <property type="entry name" value="A-crystallin/Hsp20_dom"/>
</dbReference>
<feature type="compositionally biased region" description="Basic and acidic residues" evidence="6">
    <location>
        <begin position="267"/>
        <end position="315"/>
    </location>
</feature>
<feature type="region of interest" description="Disordered" evidence="6">
    <location>
        <begin position="1"/>
        <end position="20"/>
    </location>
</feature>
<evidence type="ECO:0000313" key="9">
    <source>
        <dbReference type="EMBL" id="GMN27425.1"/>
    </source>
</evidence>
<dbReference type="InterPro" id="IPR008978">
    <property type="entry name" value="HSP20-like_chaperone"/>
</dbReference>
<evidence type="ECO:0000256" key="1">
    <source>
        <dbReference type="ARBA" id="ARBA00004162"/>
    </source>
</evidence>
<proteinExistence type="inferred from homology"/>
<sequence>MAWRPQRDGGVTARWPRQANRPVYEDFQPQTDTNEEEGARIVILRVPGFLKEQMTVTSEHGNNIRVQGKRPLMNNRWSRFNLLLPAPENCDKSKIHAKFENGNLTITMPKEVPKTTSIPPKVEKPASEATQADINKSAPPKASESEVVPPSSSESNPQAVAAAEQREQKGQEQPTDAGNVKTTFKEKVEKEGTPQTITSSTADEDEKQRDGKMAQPLSPQKVLVDPKRQKGTDEEETSAKQREIGDEKRAVALADPQKYTSEPNSKSGKEATSLEERDDETKKGANERRDEPEKAEKVVERNLEKEKEMTLKGKESLGVSAEVSTISKILDDGKKEPKKGDDEMSTNENKHGIAKPEDESWWSLNNFGAALLAILAGVTIILGSLSRREN</sequence>
<keyword evidence="7" id="KW-0812">Transmembrane</keyword>
<protein>
    <recommendedName>
        <fullName evidence="8">SHSP domain-containing protein</fullName>
    </recommendedName>
</protein>
<comment type="similarity">
    <text evidence="4 5">Belongs to the small heat shock protein (HSP20) family.</text>
</comment>
<evidence type="ECO:0000256" key="5">
    <source>
        <dbReference type="RuleBase" id="RU003616"/>
    </source>
</evidence>
<feature type="compositionally biased region" description="Basic and acidic residues" evidence="6">
    <location>
        <begin position="183"/>
        <end position="192"/>
    </location>
</feature>
<feature type="region of interest" description="Disordered" evidence="6">
    <location>
        <begin position="328"/>
        <end position="354"/>
    </location>
</feature>
<dbReference type="PANTHER" id="PTHR43670:SF114">
    <property type="entry name" value="OS05G0592000 PROTEIN"/>
    <property type="match status" value="1"/>
</dbReference>
<reference evidence="9" key="1">
    <citation type="submission" date="2023-07" db="EMBL/GenBank/DDBJ databases">
        <title>draft genome sequence of fig (Ficus carica).</title>
        <authorList>
            <person name="Takahashi T."/>
            <person name="Nishimura K."/>
        </authorList>
    </citation>
    <scope>NUCLEOTIDE SEQUENCE</scope>
</reference>
<dbReference type="Pfam" id="PF00011">
    <property type="entry name" value="HSP20"/>
    <property type="match status" value="1"/>
</dbReference>
<evidence type="ECO:0000256" key="3">
    <source>
        <dbReference type="ARBA" id="ARBA00022821"/>
    </source>
</evidence>
<dbReference type="SUPFAM" id="SSF49764">
    <property type="entry name" value="HSP20-like chaperones"/>
    <property type="match status" value="1"/>
</dbReference>
<dbReference type="Proteomes" id="UP001187192">
    <property type="component" value="Unassembled WGS sequence"/>
</dbReference>
<dbReference type="PANTHER" id="PTHR43670">
    <property type="entry name" value="HEAT SHOCK PROTEIN 26"/>
    <property type="match status" value="1"/>
</dbReference>